<evidence type="ECO:0000256" key="2">
    <source>
        <dbReference type="ARBA" id="ARBA00007524"/>
    </source>
</evidence>
<comment type="similarity">
    <text evidence="2">Belongs to the TspO/BZRP family.</text>
</comment>
<comment type="subcellular location">
    <subcellularLocation>
        <location evidence="1">Membrane</location>
        <topology evidence="1">Multi-pass membrane protein</topology>
    </subcellularLocation>
</comment>
<comment type="caution">
    <text evidence="7">The sequence shown here is derived from an EMBL/GenBank/DDBJ whole genome shotgun (WGS) entry which is preliminary data.</text>
</comment>
<organism evidence="7 8">
    <name type="scientific">Pseudarthrobacter humi</name>
    <dbReference type="NCBI Taxonomy" id="2952523"/>
    <lineage>
        <taxon>Bacteria</taxon>
        <taxon>Bacillati</taxon>
        <taxon>Actinomycetota</taxon>
        <taxon>Actinomycetes</taxon>
        <taxon>Micrococcales</taxon>
        <taxon>Micrococcaceae</taxon>
        <taxon>Pseudarthrobacter</taxon>
    </lineage>
</organism>
<sequence>MPDTVPTEAQGPAVPDGPSRRRQVAVLVGFLALSWTVSFVGSLPIRTAAGGWYALADKAPWTPPGLMFTSVWLVLYAAMAVAAWLVWRQRRHPRRRALRLYGLQLALNLLWPMTFFGLYPILGTAALWLALAVLAALLLTAALTVLRFGPISPTAGLLMLPNVSWLVFSASLNLYAAVSN</sequence>
<proteinExistence type="inferred from homology"/>
<keyword evidence="4 6" id="KW-1133">Transmembrane helix</keyword>
<dbReference type="InterPro" id="IPR038330">
    <property type="entry name" value="TspO/MBR-related_sf"/>
</dbReference>
<reference evidence="7 8" key="1">
    <citation type="submission" date="2022-06" db="EMBL/GenBank/DDBJ databases">
        <title>Pseudarthrobacter sp. strain RMG13 Genome sequencing and assembly.</title>
        <authorList>
            <person name="Kim I."/>
        </authorList>
    </citation>
    <scope>NUCLEOTIDE SEQUENCE [LARGE SCALE GENOMIC DNA]</scope>
    <source>
        <strain evidence="7 8">RMG13</strain>
    </source>
</reference>
<dbReference type="Proteomes" id="UP001524318">
    <property type="component" value="Unassembled WGS sequence"/>
</dbReference>
<dbReference type="PIRSF" id="PIRSF005859">
    <property type="entry name" value="PBR"/>
    <property type="match status" value="1"/>
</dbReference>
<gene>
    <name evidence="7" type="ORF">NFC73_19035</name>
</gene>
<accession>A0ABT1LTM7</accession>
<evidence type="ECO:0000256" key="4">
    <source>
        <dbReference type="ARBA" id="ARBA00022989"/>
    </source>
</evidence>
<evidence type="ECO:0000313" key="7">
    <source>
        <dbReference type="EMBL" id="MCP9001805.1"/>
    </source>
</evidence>
<keyword evidence="3 6" id="KW-0812">Transmembrane</keyword>
<protein>
    <submittedName>
        <fullName evidence="7">Tryptophan-rich sensory protein</fullName>
    </submittedName>
</protein>
<name>A0ABT1LTM7_9MICC</name>
<evidence type="ECO:0000313" key="8">
    <source>
        <dbReference type="Proteomes" id="UP001524318"/>
    </source>
</evidence>
<feature type="transmembrane region" description="Helical" evidence="6">
    <location>
        <begin position="65"/>
        <end position="86"/>
    </location>
</feature>
<keyword evidence="8" id="KW-1185">Reference proteome</keyword>
<evidence type="ECO:0000256" key="5">
    <source>
        <dbReference type="ARBA" id="ARBA00023136"/>
    </source>
</evidence>
<feature type="transmembrane region" description="Helical" evidence="6">
    <location>
        <begin position="24"/>
        <end position="45"/>
    </location>
</feature>
<evidence type="ECO:0000256" key="6">
    <source>
        <dbReference type="SAM" id="Phobius"/>
    </source>
</evidence>
<dbReference type="InterPro" id="IPR004307">
    <property type="entry name" value="TspO_MBR"/>
</dbReference>
<feature type="transmembrane region" description="Helical" evidence="6">
    <location>
        <begin position="125"/>
        <end position="146"/>
    </location>
</feature>
<dbReference type="Gene3D" id="1.20.1260.100">
    <property type="entry name" value="TspO/MBR protein"/>
    <property type="match status" value="1"/>
</dbReference>
<dbReference type="PANTHER" id="PTHR10057">
    <property type="entry name" value="PERIPHERAL-TYPE BENZODIAZEPINE RECEPTOR"/>
    <property type="match status" value="1"/>
</dbReference>
<dbReference type="RefSeq" id="WP_254752805.1">
    <property type="nucleotide sequence ID" value="NZ_JANCLV010000019.1"/>
</dbReference>
<feature type="transmembrane region" description="Helical" evidence="6">
    <location>
        <begin position="98"/>
        <end position="119"/>
    </location>
</feature>
<keyword evidence="5 6" id="KW-0472">Membrane</keyword>
<evidence type="ECO:0000256" key="3">
    <source>
        <dbReference type="ARBA" id="ARBA00022692"/>
    </source>
</evidence>
<dbReference type="EMBL" id="JANCLV010000019">
    <property type="protein sequence ID" value="MCP9001805.1"/>
    <property type="molecule type" value="Genomic_DNA"/>
</dbReference>
<dbReference type="PANTHER" id="PTHR10057:SF0">
    <property type="entry name" value="TRANSLOCATOR PROTEIN"/>
    <property type="match status" value="1"/>
</dbReference>
<dbReference type="Pfam" id="PF03073">
    <property type="entry name" value="TspO_MBR"/>
    <property type="match status" value="1"/>
</dbReference>
<feature type="transmembrane region" description="Helical" evidence="6">
    <location>
        <begin position="158"/>
        <end position="178"/>
    </location>
</feature>
<dbReference type="CDD" id="cd15904">
    <property type="entry name" value="TSPO_MBR"/>
    <property type="match status" value="1"/>
</dbReference>
<evidence type="ECO:0000256" key="1">
    <source>
        <dbReference type="ARBA" id="ARBA00004141"/>
    </source>
</evidence>